<organism evidence="1 2">
    <name type="scientific">Astathelohania contejeani</name>
    <dbReference type="NCBI Taxonomy" id="164912"/>
    <lineage>
        <taxon>Eukaryota</taxon>
        <taxon>Fungi</taxon>
        <taxon>Fungi incertae sedis</taxon>
        <taxon>Microsporidia</taxon>
        <taxon>Astathelohaniidae</taxon>
        <taxon>Astathelohania</taxon>
    </lineage>
</organism>
<accession>A0ABQ7HXC9</accession>
<keyword evidence="2" id="KW-1185">Reference proteome</keyword>
<dbReference type="EMBL" id="SBIQ01000176">
    <property type="protein sequence ID" value="KAF7682809.1"/>
    <property type="molecule type" value="Genomic_DNA"/>
</dbReference>
<reference evidence="1 2" key="1">
    <citation type="submission" date="2019-01" db="EMBL/GenBank/DDBJ databases">
        <title>Genomes sequencing and comparative genomics of infectious freshwater microsporidia, Cucumispora dikerogammari and Thelohania contejeani.</title>
        <authorList>
            <person name="Cormier A."/>
            <person name="Giraud I."/>
            <person name="Wattier R."/>
            <person name="Teixeira M."/>
            <person name="Grandjean F."/>
            <person name="Rigaud T."/>
            <person name="Cordaux R."/>
        </authorList>
    </citation>
    <scope>NUCLEOTIDE SEQUENCE [LARGE SCALE GENOMIC DNA]</scope>
    <source>
        <strain evidence="1">T1</strain>
        <tissue evidence="1">Spores</tissue>
    </source>
</reference>
<name>A0ABQ7HXC9_9MICR</name>
<sequence>MLSHYYTCRNNDVLRCIYLLLANKYGFKKTKNLRSHSVQKVTENERAKIRIDIKIKIDILIKIITWICLFIIRKKMDQLWLRWYNKKRKFLIAEIKNEKI</sequence>
<evidence type="ECO:0000313" key="1">
    <source>
        <dbReference type="EMBL" id="KAF7682809.1"/>
    </source>
</evidence>
<proteinExistence type="predicted"/>
<evidence type="ECO:0000313" key="2">
    <source>
        <dbReference type="Proteomes" id="UP001516464"/>
    </source>
</evidence>
<gene>
    <name evidence="1" type="ORF">TCON_1972</name>
</gene>
<comment type="caution">
    <text evidence="1">The sequence shown here is derived from an EMBL/GenBank/DDBJ whole genome shotgun (WGS) entry which is preliminary data.</text>
</comment>
<dbReference type="Proteomes" id="UP001516464">
    <property type="component" value="Unassembled WGS sequence"/>
</dbReference>
<protein>
    <submittedName>
        <fullName evidence="1">Uncharacterized protein</fullName>
    </submittedName>
</protein>